<dbReference type="AlphaFoldDB" id="A0A8D8EWH5"/>
<organism evidence="1">
    <name type="scientific">Culex pipiens</name>
    <name type="common">House mosquito</name>
    <dbReference type="NCBI Taxonomy" id="7175"/>
    <lineage>
        <taxon>Eukaryota</taxon>
        <taxon>Metazoa</taxon>
        <taxon>Ecdysozoa</taxon>
        <taxon>Arthropoda</taxon>
        <taxon>Hexapoda</taxon>
        <taxon>Insecta</taxon>
        <taxon>Pterygota</taxon>
        <taxon>Neoptera</taxon>
        <taxon>Endopterygota</taxon>
        <taxon>Diptera</taxon>
        <taxon>Nematocera</taxon>
        <taxon>Culicoidea</taxon>
        <taxon>Culicidae</taxon>
        <taxon>Culicinae</taxon>
        <taxon>Culicini</taxon>
        <taxon>Culex</taxon>
        <taxon>Culex</taxon>
    </lineage>
</organism>
<dbReference type="EMBL" id="HBUE01154554">
    <property type="protein sequence ID" value="CAG6507076.1"/>
    <property type="molecule type" value="Transcribed_RNA"/>
</dbReference>
<sequence length="127" mass="14150">MRRLRMRKATPSGTKVSAGSAVWLAHRDQLKPHYQQQGERPNLMTPFEKSAPDAAVVDLDVEMLNLDEDMLGAGYGGSGLFRGFPEAATTRSRSRKRDASAAELPAVCLRRSKRNRKPVSNSEFIYD</sequence>
<accession>A0A8D8EWH5</accession>
<dbReference type="EMBL" id="HBUE01259597">
    <property type="protein sequence ID" value="CAG6558402.1"/>
    <property type="molecule type" value="Transcribed_RNA"/>
</dbReference>
<dbReference type="EMBL" id="HBUE01259602">
    <property type="protein sequence ID" value="CAG6558405.1"/>
    <property type="molecule type" value="Transcribed_RNA"/>
</dbReference>
<dbReference type="EMBL" id="HBUE01011714">
    <property type="protein sequence ID" value="CAG6448738.1"/>
    <property type="molecule type" value="Transcribed_RNA"/>
</dbReference>
<proteinExistence type="predicted"/>
<evidence type="ECO:0000313" key="1">
    <source>
        <dbReference type="EMBL" id="CAG6448738.1"/>
    </source>
</evidence>
<name>A0A8D8EWH5_CULPI</name>
<dbReference type="EMBL" id="HBUE01154550">
    <property type="protein sequence ID" value="CAG6507073.1"/>
    <property type="molecule type" value="Transcribed_RNA"/>
</dbReference>
<protein>
    <submittedName>
        <fullName evidence="1">(northern house mosquito) hypothetical protein</fullName>
    </submittedName>
</protein>
<dbReference type="EMBL" id="HBUE01011705">
    <property type="protein sequence ID" value="CAG6448732.1"/>
    <property type="molecule type" value="Transcribed_RNA"/>
</dbReference>
<reference evidence="1" key="1">
    <citation type="submission" date="2021-05" db="EMBL/GenBank/DDBJ databases">
        <authorList>
            <person name="Alioto T."/>
            <person name="Alioto T."/>
            <person name="Gomez Garrido J."/>
        </authorList>
    </citation>
    <scope>NUCLEOTIDE SEQUENCE</scope>
</reference>